<evidence type="ECO:0000256" key="8">
    <source>
        <dbReference type="ARBA" id="ARBA00023136"/>
    </source>
</evidence>
<evidence type="ECO:0000256" key="3">
    <source>
        <dbReference type="ARBA" id="ARBA00010617"/>
    </source>
</evidence>
<keyword evidence="8" id="KW-0472">Membrane</keyword>
<evidence type="ECO:0000256" key="10">
    <source>
        <dbReference type="RuleBase" id="RU000461"/>
    </source>
</evidence>
<keyword evidence="10" id="KW-0560">Oxidoreductase</keyword>
<evidence type="ECO:0000313" key="12">
    <source>
        <dbReference type="Proteomes" id="UP001497382"/>
    </source>
</evidence>
<accession>A0AAV2B6L3</accession>
<dbReference type="InterPro" id="IPR050196">
    <property type="entry name" value="Cytochrome_P450_Monoox"/>
</dbReference>
<keyword evidence="6 9" id="KW-0408">Iron</keyword>
<dbReference type="CDD" id="cd20628">
    <property type="entry name" value="CYP4"/>
    <property type="match status" value="1"/>
</dbReference>
<dbReference type="SUPFAM" id="SSF48264">
    <property type="entry name" value="Cytochrome P450"/>
    <property type="match status" value="1"/>
</dbReference>
<dbReference type="Pfam" id="PF00067">
    <property type="entry name" value="p450"/>
    <property type="match status" value="1"/>
</dbReference>
<dbReference type="PANTHER" id="PTHR24291">
    <property type="entry name" value="CYTOCHROME P450 FAMILY 4"/>
    <property type="match status" value="1"/>
</dbReference>
<feature type="binding site" description="axial binding residue" evidence="9">
    <location>
        <position position="359"/>
    </location>
    <ligand>
        <name>heme</name>
        <dbReference type="ChEBI" id="CHEBI:30413"/>
    </ligand>
    <ligandPart>
        <name>Fe</name>
        <dbReference type="ChEBI" id="CHEBI:18248"/>
    </ligandPart>
</feature>
<dbReference type="GO" id="GO:0004497">
    <property type="term" value="F:monooxygenase activity"/>
    <property type="evidence" value="ECO:0007669"/>
    <property type="project" value="UniProtKB-KW"/>
</dbReference>
<evidence type="ECO:0000256" key="6">
    <source>
        <dbReference type="ARBA" id="ARBA00023004"/>
    </source>
</evidence>
<dbReference type="InterPro" id="IPR001128">
    <property type="entry name" value="Cyt_P450"/>
</dbReference>
<reference evidence="11 12" key="1">
    <citation type="submission" date="2024-04" db="EMBL/GenBank/DDBJ databases">
        <authorList>
            <person name="Rising A."/>
            <person name="Reimegard J."/>
            <person name="Sonavane S."/>
            <person name="Akerstrom W."/>
            <person name="Nylinder S."/>
            <person name="Hedman E."/>
            <person name="Kallberg Y."/>
        </authorList>
    </citation>
    <scope>NUCLEOTIDE SEQUENCE [LARGE SCALE GENOMIC DNA]</scope>
</reference>
<dbReference type="InterPro" id="IPR036396">
    <property type="entry name" value="Cyt_P450_sf"/>
</dbReference>
<evidence type="ECO:0000256" key="7">
    <source>
        <dbReference type="ARBA" id="ARBA00023033"/>
    </source>
</evidence>
<dbReference type="PRINTS" id="PR00463">
    <property type="entry name" value="EP450I"/>
</dbReference>
<evidence type="ECO:0000313" key="11">
    <source>
        <dbReference type="EMBL" id="CAL1291880.1"/>
    </source>
</evidence>
<comment type="cofactor">
    <cofactor evidence="1 9">
        <name>heme</name>
        <dbReference type="ChEBI" id="CHEBI:30413"/>
    </cofactor>
</comment>
<keyword evidence="7 10" id="KW-0503">Monooxygenase</keyword>
<dbReference type="GO" id="GO:0005506">
    <property type="term" value="F:iron ion binding"/>
    <property type="evidence" value="ECO:0007669"/>
    <property type="project" value="InterPro"/>
</dbReference>
<dbReference type="EMBL" id="CAXIEN010000294">
    <property type="protein sequence ID" value="CAL1291880.1"/>
    <property type="molecule type" value="Genomic_DNA"/>
</dbReference>
<proteinExistence type="inferred from homology"/>
<organism evidence="11 12">
    <name type="scientific">Larinioides sclopetarius</name>
    <dbReference type="NCBI Taxonomy" id="280406"/>
    <lineage>
        <taxon>Eukaryota</taxon>
        <taxon>Metazoa</taxon>
        <taxon>Ecdysozoa</taxon>
        <taxon>Arthropoda</taxon>
        <taxon>Chelicerata</taxon>
        <taxon>Arachnida</taxon>
        <taxon>Araneae</taxon>
        <taxon>Araneomorphae</taxon>
        <taxon>Entelegynae</taxon>
        <taxon>Araneoidea</taxon>
        <taxon>Araneidae</taxon>
        <taxon>Larinioides</taxon>
    </lineage>
</organism>
<evidence type="ECO:0000256" key="5">
    <source>
        <dbReference type="ARBA" id="ARBA00022824"/>
    </source>
</evidence>
<keyword evidence="12" id="KW-1185">Reference proteome</keyword>
<sequence>MAIKADAVKEILKGTRTNEKCWVYGFSAPIFGTGLLTSGGDKWKSRRKMLNHCFHNDILRDFQVVFNEHGQKLVDFFQGETENEFTCIDTFIKLSSFDIICETMLGVTVNALENENSEFVKAGLKLGEIFMTRVCNFWLWPDFIFRHSKTGKDCFHHLKIFQDFATTVIQDKKSQYLKKGEESVKRKRKALMDMLVERHMKFQDMTEEDIREEINTFIMEGHETVAVSIIWTLFLIGHHPDIQAKLHEELDRILGKDVEVPVSVDDLNNLVYMECVIKESNRIYTVVPVYGRQVNEDINICGYTVPKGYSLLVLSYYLHRDESVFPDPEKFDPDRFSPENAIKIPEYGFIPFSAGPRNCIGKVFGMLEMKTTLSYIL</sequence>
<dbReference type="InterPro" id="IPR002401">
    <property type="entry name" value="Cyt_P450_E_grp-I"/>
</dbReference>
<dbReference type="Gene3D" id="1.10.630.10">
    <property type="entry name" value="Cytochrome P450"/>
    <property type="match status" value="1"/>
</dbReference>
<evidence type="ECO:0000256" key="2">
    <source>
        <dbReference type="ARBA" id="ARBA00004586"/>
    </source>
</evidence>
<dbReference type="PRINTS" id="PR00385">
    <property type="entry name" value="P450"/>
</dbReference>
<evidence type="ECO:0000256" key="1">
    <source>
        <dbReference type="ARBA" id="ARBA00001971"/>
    </source>
</evidence>
<dbReference type="GO" id="GO:0016705">
    <property type="term" value="F:oxidoreductase activity, acting on paired donors, with incorporation or reduction of molecular oxygen"/>
    <property type="evidence" value="ECO:0007669"/>
    <property type="project" value="InterPro"/>
</dbReference>
<protein>
    <recommendedName>
        <fullName evidence="13">Cytochrome P450</fullName>
    </recommendedName>
</protein>
<comment type="subcellular location">
    <subcellularLocation>
        <location evidence="2">Endoplasmic reticulum membrane</location>
    </subcellularLocation>
</comment>
<evidence type="ECO:0000256" key="9">
    <source>
        <dbReference type="PIRSR" id="PIRSR602401-1"/>
    </source>
</evidence>
<dbReference type="AlphaFoldDB" id="A0AAV2B6L3"/>
<evidence type="ECO:0000256" key="4">
    <source>
        <dbReference type="ARBA" id="ARBA00022617"/>
    </source>
</evidence>
<gene>
    <name evidence="11" type="ORF">LARSCL_LOCUS17334</name>
</gene>
<evidence type="ECO:0008006" key="13">
    <source>
        <dbReference type="Google" id="ProtNLM"/>
    </source>
</evidence>
<dbReference type="InterPro" id="IPR017972">
    <property type="entry name" value="Cyt_P450_CS"/>
</dbReference>
<feature type="non-terminal residue" evidence="11">
    <location>
        <position position="377"/>
    </location>
</feature>
<dbReference type="PROSITE" id="PS00086">
    <property type="entry name" value="CYTOCHROME_P450"/>
    <property type="match status" value="1"/>
</dbReference>
<dbReference type="PANTHER" id="PTHR24291:SF189">
    <property type="entry name" value="CYTOCHROME P450 4C3-RELATED"/>
    <property type="match status" value="1"/>
</dbReference>
<comment type="caution">
    <text evidence="11">The sequence shown here is derived from an EMBL/GenBank/DDBJ whole genome shotgun (WGS) entry which is preliminary data.</text>
</comment>
<name>A0AAV2B6L3_9ARAC</name>
<dbReference type="Proteomes" id="UP001497382">
    <property type="component" value="Unassembled WGS sequence"/>
</dbReference>
<keyword evidence="9 10" id="KW-0479">Metal-binding</keyword>
<keyword evidence="5" id="KW-0256">Endoplasmic reticulum</keyword>
<keyword evidence="4 9" id="KW-0349">Heme</keyword>
<comment type="similarity">
    <text evidence="3 10">Belongs to the cytochrome P450 family.</text>
</comment>
<dbReference type="GO" id="GO:0020037">
    <property type="term" value="F:heme binding"/>
    <property type="evidence" value="ECO:0007669"/>
    <property type="project" value="InterPro"/>
</dbReference>
<dbReference type="GO" id="GO:0005789">
    <property type="term" value="C:endoplasmic reticulum membrane"/>
    <property type="evidence" value="ECO:0007669"/>
    <property type="project" value="UniProtKB-SubCell"/>
</dbReference>